<comment type="pathway">
    <text evidence="7">Carbohydrate biosynthesis; dTDP-L-rhamnose biosynthesis.</text>
</comment>
<comment type="caution">
    <text evidence="8">The sequence shown here is derived from an EMBL/GenBank/DDBJ whole genome shotgun (WGS) entry which is preliminary data.</text>
</comment>
<dbReference type="Proteomes" id="UP001139409">
    <property type="component" value="Unassembled WGS sequence"/>
</dbReference>
<keyword evidence="7 8" id="KW-0413">Isomerase</keyword>
<dbReference type="Pfam" id="PF00908">
    <property type="entry name" value="dTDP_sugar_isom"/>
    <property type="match status" value="1"/>
</dbReference>
<evidence type="ECO:0000256" key="3">
    <source>
        <dbReference type="ARBA" id="ARBA00012098"/>
    </source>
</evidence>
<dbReference type="InterPro" id="IPR011051">
    <property type="entry name" value="RmlC_Cupin_sf"/>
</dbReference>
<accession>A0A9X1HTF4</accession>
<reference evidence="8" key="1">
    <citation type="submission" date="2021-09" db="EMBL/GenBank/DDBJ databases">
        <title>Fulvivirga sp. isolated from coastal sediment.</title>
        <authorList>
            <person name="Yu H."/>
        </authorList>
    </citation>
    <scope>NUCLEOTIDE SEQUENCE</scope>
    <source>
        <strain evidence="8">1062</strain>
    </source>
</reference>
<comment type="similarity">
    <text evidence="7">Belongs to the dTDP-4-dehydrorhamnose 3,5-epimerase family.</text>
</comment>
<dbReference type="AlphaFoldDB" id="A0A9X1HTF4"/>
<proteinExistence type="inferred from homology"/>
<keyword evidence="9" id="KW-1185">Reference proteome</keyword>
<evidence type="ECO:0000256" key="5">
    <source>
        <dbReference type="PIRSR" id="PIRSR600888-1"/>
    </source>
</evidence>
<evidence type="ECO:0000256" key="2">
    <source>
        <dbReference type="ARBA" id="ARBA00001997"/>
    </source>
</evidence>
<dbReference type="InterPro" id="IPR014710">
    <property type="entry name" value="RmlC-like_jellyroll"/>
</dbReference>
<evidence type="ECO:0000313" key="9">
    <source>
        <dbReference type="Proteomes" id="UP001139409"/>
    </source>
</evidence>
<evidence type="ECO:0000256" key="4">
    <source>
        <dbReference type="ARBA" id="ARBA00019595"/>
    </source>
</evidence>
<dbReference type="PANTHER" id="PTHR21047">
    <property type="entry name" value="DTDP-6-DEOXY-D-GLUCOSE-3,5 EPIMERASE"/>
    <property type="match status" value="1"/>
</dbReference>
<name>A0A9X1HTF4_9BACT</name>
<dbReference type="PANTHER" id="PTHR21047:SF2">
    <property type="entry name" value="THYMIDINE DIPHOSPHO-4-KETO-RHAMNOSE 3,5-EPIMERASE"/>
    <property type="match status" value="1"/>
</dbReference>
<feature type="site" description="Participates in a stacking interaction with the thymidine ring of dTDP-4-oxo-6-deoxyglucose" evidence="6">
    <location>
        <position position="136"/>
    </location>
</feature>
<protein>
    <recommendedName>
        <fullName evidence="4 7">dTDP-4-dehydrorhamnose 3,5-epimerase</fullName>
        <ecNumber evidence="3 7">5.1.3.13</ecNumber>
    </recommendedName>
    <alternativeName>
        <fullName evidence="7">Thymidine diphospho-4-keto-rhamnose 3,5-epimerase</fullName>
    </alternativeName>
</protein>
<evidence type="ECO:0000313" key="8">
    <source>
        <dbReference type="EMBL" id="MCA6077953.1"/>
    </source>
</evidence>
<sequence length="183" mass="20477">MEVKETGIEGLVEIIPAVFSDDRGFFTEIYNRQNFVKSGITTEFVQDNLSYSVKGVVRGLHLQYPPHAQAKLVRAVKGRVLDTVVDIRPGSDTFGKVFQCELTDKKNNALLVPAGFAHGFAALEDSIFLYKCSSHYAHEFEGGICWNDPELAINWGIEKPIISEKDSKLPSFKDFQSNFNKVS</sequence>
<evidence type="ECO:0000256" key="1">
    <source>
        <dbReference type="ARBA" id="ARBA00001298"/>
    </source>
</evidence>
<feature type="active site" description="Proton acceptor" evidence="5">
    <location>
        <position position="61"/>
    </location>
</feature>
<gene>
    <name evidence="8" type="primary">rfbC</name>
    <name evidence="8" type="ORF">LDX50_23965</name>
</gene>
<feature type="active site" description="Proton donor" evidence="5">
    <location>
        <position position="130"/>
    </location>
</feature>
<dbReference type="Gene3D" id="2.60.120.10">
    <property type="entry name" value="Jelly Rolls"/>
    <property type="match status" value="1"/>
</dbReference>
<dbReference type="EC" id="5.1.3.13" evidence="3 7"/>
<dbReference type="GO" id="GO:0008830">
    <property type="term" value="F:dTDP-4-dehydrorhamnose 3,5-epimerase activity"/>
    <property type="evidence" value="ECO:0007669"/>
    <property type="project" value="UniProtKB-UniRule"/>
</dbReference>
<organism evidence="8 9">
    <name type="scientific">Fulvivirga sedimenti</name>
    <dbReference type="NCBI Taxonomy" id="2879465"/>
    <lineage>
        <taxon>Bacteria</taxon>
        <taxon>Pseudomonadati</taxon>
        <taxon>Bacteroidota</taxon>
        <taxon>Cytophagia</taxon>
        <taxon>Cytophagales</taxon>
        <taxon>Fulvivirgaceae</taxon>
        <taxon>Fulvivirga</taxon>
    </lineage>
</organism>
<evidence type="ECO:0000256" key="7">
    <source>
        <dbReference type="RuleBase" id="RU364069"/>
    </source>
</evidence>
<dbReference type="EMBL" id="JAIXNE010000005">
    <property type="protein sequence ID" value="MCA6077953.1"/>
    <property type="molecule type" value="Genomic_DNA"/>
</dbReference>
<dbReference type="NCBIfam" id="TIGR01221">
    <property type="entry name" value="rmlC"/>
    <property type="match status" value="1"/>
</dbReference>
<evidence type="ECO:0000256" key="6">
    <source>
        <dbReference type="PIRSR" id="PIRSR600888-3"/>
    </source>
</evidence>
<dbReference type="InterPro" id="IPR000888">
    <property type="entry name" value="RmlC-like"/>
</dbReference>
<dbReference type="GO" id="GO:0000271">
    <property type="term" value="P:polysaccharide biosynthetic process"/>
    <property type="evidence" value="ECO:0007669"/>
    <property type="project" value="TreeGrafter"/>
</dbReference>
<comment type="function">
    <text evidence="2 7">Catalyzes the epimerization of the C3' and C5'positions of dTDP-6-deoxy-D-xylo-4-hexulose, forming dTDP-6-deoxy-L-lyxo-4-hexulose.</text>
</comment>
<dbReference type="CDD" id="cd00438">
    <property type="entry name" value="cupin_RmlC"/>
    <property type="match status" value="1"/>
</dbReference>
<dbReference type="SUPFAM" id="SSF51182">
    <property type="entry name" value="RmlC-like cupins"/>
    <property type="match status" value="1"/>
</dbReference>
<dbReference type="GO" id="GO:0005829">
    <property type="term" value="C:cytosol"/>
    <property type="evidence" value="ECO:0007669"/>
    <property type="project" value="TreeGrafter"/>
</dbReference>
<dbReference type="GO" id="GO:0019305">
    <property type="term" value="P:dTDP-rhamnose biosynthetic process"/>
    <property type="evidence" value="ECO:0007669"/>
    <property type="project" value="UniProtKB-UniRule"/>
</dbReference>
<comment type="catalytic activity">
    <reaction evidence="1 7">
        <text>dTDP-4-dehydro-6-deoxy-alpha-D-glucose = dTDP-4-dehydro-beta-L-rhamnose</text>
        <dbReference type="Rhea" id="RHEA:16969"/>
        <dbReference type="ChEBI" id="CHEBI:57649"/>
        <dbReference type="ChEBI" id="CHEBI:62830"/>
        <dbReference type="EC" id="5.1.3.13"/>
    </reaction>
</comment>
<comment type="subunit">
    <text evidence="7">Homodimer.</text>
</comment>